<dbReference type="Proteomes" id="UP000234857">
    <property type="component" value="Unassembled WGS sequence"/>
</dbReference>
<dbReference type="GO" id="GO:0008967">
    <property type="term" value="F:phosphoglycolate phosphatase activity"/>
    <property type="evidence" value="ECO:0007669"/>
    <property type="project" value="TreeGrafter"/>
</dbReference>
<dbReference type="Pfam" id="PF13419">
    <property type="entry name" value="HAD_2"/>
    <property type="match status" value="1"/>
</dbReference>
<dbReference type="PANTHER" id="PTHR43434">
    <property type="entry name" value="PHOSPHOGLYCOLATE PHOSPHATASE"/>
    <property type="match status" value="1"/>
</dbReference>
<comment type="caution">
    <text evidence="1">The sequence shown here is derived from an EMBL/GenBank/DDBJ whole genome shotgun (WGS) entry which is preliminary data.</text>
</comment>
<dbReference type="InterPro" id="IPR050155">
    <property type="entry name" value="HAD-like_hydrolase_sf"/>
</dbReference>
<feature type="non-terminal residue" evidence="1">
    <location>
        <position position="1"/>
    </location>
</feature>
<dbReference type="SFLD" id="SFLDG01129">
    <property type="entry name" value="C1.5:_HAD__Beta-PGM__Phosphata"/>
    <property type="match status" value="1"/>
</dbReference>
<gene>
    <name evidence="1" type="ORF">C0601_05255</name>
</gene>
<dbReference type="Gene3D" id="1.10.150.240">
    <property type="entry name" value="Putative phosphatase, domain 2"/>
    <property type="match status" value="1"/>
</dbReference>
<proteinExistence type="predicted"/>
<dbReference type="InterPro" id="IPR023214">
    <property type="entry name" value="HAD_sf"/>
</dbReference>
<dbReference type="PANTHER" id="PTHR43434:SF1">
    <property type="entry name" value="PHOSPHOGLYCOLATE PHOSPHATASE"/>
    <property type="match status" value="1"/>
</dbReference>
<reference evidence="1 2" key="1">
    <citation type="submission" date="2017-11" db="EMBL/GenBank/DDBJ databases">
        <title>Genome-resolved metagenomics identifies genetic mobility, metabolic interactions, and unexpected diversity in perchlorate-reducing communities.</title>
        <authorList>
            <person name="Barnum T.P."/>
            <person name="Figueroa I.A."/>
            <person name="Carlstrom C.I."/>
            <person name="Lucas L.N."/>
            <person name="Engelbrektson A.L."/>
            <person name="Coates J.D."/>
        </authorList>
    </citation>
    <scope>NUCLEOTIDE SEQUENCE [LARGE SCALE GENOMIC DNA]</scope>
    <source>
        <strain evidence="1">BM706</strain>
    </source>
</reference>
<protein>
    <recommendedName>
        <fullName evidence="3">Hydrolase</fullName>
    </recommendedName>
</protein>
<evidence type="ECO:0008006" key="3">
    <source>
        <dbReference type="Google" id="ProtNLM"/>
    </source>
</evidence>
<dbReference type="InterPro" id="IPR036412">
    <property type="entry name" value="HAD-like_sf"/>
</dbReference>
<evidence type="ECO:0000313" key="2">
    <source>
        <dbReference type="Proteomes" id="UP000234857"/>
    </source>
</evidence>
<organism evidence="1 2">
    <name type="scientific">Muiribacterium halophilum</name>
    <dbReference type="NCBI Taxonomy" id="2053465"/>
    <lineage>
        <taxon>Bacteria</taxon>
        <taxon>Candidatus Muiribacteriota</taxon>
        <taxon>Candidatus Muiribacteriia</taxon>
        <taxon>Candidatus Muiribacteriales</taxon>
        <taxon>Candidatus Muiribacteriaceae</taxon>
        <taxon>Candidatus Muiribacterium</taxon>
    </lineage>
</organism>
<dbReference type="Gene3D" id="3.40.50.1000">
    <property type="entry name" value="HAD superfamily/HAD-like"/>
    <property type="match status" value="1"/>
</dbReference>
<dbReference type="AlphaFoldDB" id="A0A2N5ZI04"/>
<accession>A0A2N5ZI04</accession>
<evidence type="ECO:0000313" key="1">
    <source>
        <dbReference type="EMBL" id="PLX18242.1"/>
    </source>
</evidence>
<dbReference type="GO" id="GO:0006281">
    <property type="term" value="P:DNA repair"/>
    <property type="evidence" value="ECO:0007669"/>
    <property type="project" value="TreeGrafter"/>
</dbReference>
<dbReference type="InterPro" id="IPR041492">
    <property type="entry name" value="HAD_2"/>
</dbReference>
<dbReference type="SUPFAM" id="SSF56784">
    <property type="entry name" value="HAD-like"/>
    <property type="match status" value="1"/>
</dbReference>
<dbReference type="SFLD" id="SFLDS00003">
    <property type="entry name" value="Haloacid_Dehalogenase"/>
    <property type="match status" value="1"/>
</dbReference>
<name>A0A2N5ZI04_MUIH1</name>
<dbReference type="EMBL" id="PKTG01000067">
    <property type="protein sequence ID" value="PLX18242.1"/>
    <property type="molecule type" value="Genomic_DNA"/>
</dbReference>
<sequence length="217" mass="24950">FDIDGTLINSDGAGKLALTETFQELFDIDIFDAGIKFAGHTDLAIYDQVQKMFDLDMVQVEDIMRLFVKKLERTMSEKKGHIIPGVQELLNMLSPRKDLLLGLLTGNIYDGARIKLEYFDLFDYFSFGVYGDVAPEREELARFALRRLTHLYNRIYRGDDIYIIGDTVYDIRCGKAINATTIAVCTGHHDRETLEKEKPDYLLDSLEDIEFFVKLLK</sequence>
<dbReference type="GO" id="GO:0005829">
    <property type="term" value="C:cytosol"/>
    <property type="evidence" value="ECO:0007669"/>
    <property type="project" value="TreeGrafter"/>
</dbReference>
<dbReference type="InterPro" id="IPR023198">
    <property type="entry name" value="PGP-like_dom2"/>
</dbReference>